<reference evidence="3" key="1">
    <citation type="journal article" date="2019" name="Int. J. Syst. Evol. Microbiol.">
        <title>The Global Catalogue of Microorganisms (GCM) 10K type strain sequencing project: providing services to taxonomists for standard genome sequencing and annotation.</title>
        <authorList>
            <consortium name="The Broad Institute Genomics Platform"/>
            <consortium name="The Broad Institute Genome Sequencing Center for Infectious Disease"/>
            <person name="Wu L."/>
            <person name="Ma J."/>
        </authorList>
    </citation>
    <scope>NUCLEOTIDE SEQUENCE [LARGE SCALE GENOMIC DNA]</scope>
    <source>
        <strain evidence="3">CGMCC 4.7132</strain>
    </source>
</reference>
<dbReference type="InterPro" id="IPR049735">
    <property type="entry name" value="NovE/LmbU-like"/>
</dbReference>
<proteinExistence type="predicted"/>
<keyword evidence="3" id="KW-1185">Reference proteome</keyword>
<protein>
    <submittedName>
        <fullName evidence="2">LmbU family transcriptional regulator</fullName>
    </submittedName>
</protein>
<accession>A0ABV9CMM1</accession>
<name>A0ABV9CMM1_9ACTN</name>
<organism evidence="2 3">
    <name type="scientific">Sphaerisporangium dianthi</name>
    <dbReference type="NCBI Taxonomy" id="1436120"/>
    <lineage>
        <taxon>Bacteria</taxon>
        <taxon>Bacillati</taxon>
        <taxon>Actinomycetota</taxon>
        <taxon>Actinomycetes</taxon>
        <taxon>Streptosporangiales</taxon>
        <taxon>Streptosporangiaceae</taxon>
        <taxon>Sphaerisporangium</taxon>
    </lineage>
</organism>
<dbReference type="EMBL" id="JBHSFP010000023">
    <property type="protein sequence ID" value="MFC4534485.1"/>
    <property type="molecule type" value="Genomic_DNA"/>
</dbReference>
<evidence type="ECO:0000256" key="1">
    <source>
        <dbReference type="SAM" id="MobiDB-lite"/>
    </source>
</evidence>
<dbReference type="Proteomes" id="UP001596004">
    <property type="component" value="Unassembled WGS sequence"/>
</dbReference>
<comment type="caution">
    <text evidence="2">The sequence shown here is derived from an EMBL/GenBank/DDBJ whole genome shotgun (WGS) entry which is preliminary data.</text>
</comment>
<evidence type="ECO:0000313" key="2">
    <source>
        <dbReference type="EMBL" id="MFC4534485.1"/>
    </source>
</evidence>
<feature type="compositionally biased region" description="Polar residues" evidence="1">
    <location>
        <begin position="8"/>
        <end position="21"/>
    </location>
</feature>
<evidence type="ECO:0000313" key="3">
    <source>
        <dbReference type="Proteomes" id="UP001596004"/>
    </source>
</evidence>
<gene>
    <name evidence="2" type="ORF">ACFO60_27320</name>
</gene>
<dbReference type="RefSeq" id="WP_380845222.1">
    <property type="nucleotide sequence ID" value="NZ_JBHSFP010000023.1"/>
</dbReference>
<feature type="region of interest" description="Disordered" evidence="1">
    <location>
        <begin position="212"/>
        <end position="238"/>
    </location>
</feature>
<feature type="region of interest" description="Disordered" evidence="1">
    <location>
        <begin position="1"/>
        <end position="30"/>
    </location>
</feature>
<dbReference type="NCBIfam" id="NF038070">
    <property type="entry name" value="LmbU_fam_TF"/>
    <property type="match status" value="1"/>
</dbReference>
<sequence length="238" mass="27032">MSLRGPGTSVSAAPIRNSNETRNGRLPLDGSALTRRTSLSLPPRLSLNEWQRLGRQIFVISDSSAWWLGDWLIYGQATFPNRYKRAIAETSLDYQTLRNYAWVARRVTAARRRDKLSFQHHAEVASLPEDKQDEWLSQAEKHGWSRNELRKRIREDRNGGARAAAVSSIHVNVIEERRERWVLAARQADQDLLNWMLSVLDDAAQAVLESTDARPELPGGDESRRVEVVNGSIERVPA</sequence>
<feature type="compositionally biased region" description="Basic and acidic residues" evidence="1">
    <location>
        <begin position="212"/>
        <end position="227"/>
    </location>
</feature>